<keyword evidence="6" id="KW-1185">Reference proteome</keyword>
<dbReference type="GO" id="GO:0140098">
    <property type="term" value="F:catalytic activity, acting on RNA"/>
    <property type="evidence" value="ECO:0007669"/>
    <property type="project" value="UniProtKB-ARBA"/>
</dbReference>
<evidence type="ECO:0000259" key="4">
    <source>
        <dbReference type="Pfam" id="PF00849"/>
    </source>
</evidence>
<dbReference type="PROSITE" id="PS50889">
    <property type="entry name" value="S4"/>
    <property type="match status" value="1"/>
</dbReference>
<dbReference type="Proteomes" id="UP000282985">
    <property type="component" value="Unassembled WGS sequence"/>
</dbReference>
<name>A0A434AXP6_9BACT</name>
<dbReference type="InterPro" id="IPR020103">
    <property type="entry name" value="PsdUridine_synth_cat_dom_sf"/>
</dbReference>
<evidence type="ECO:0000256" key="2">
    <source>
        <dbReference type="ARBA" id="ARBA00023235"/>
    </source>
</evidence>
<dbReference type="RefSeq" id="WP_127342618.1">
    <property type="nucleotide sequence ID" value="NZ_RJJX01000003.1"/>
</dbReference>
<comment type="caution">
    <text evidence="5">The sequence shown here is derived from an EMBL/GenBank/DDBJ whole genome shotgun (WGS) entry which is preliminary data.</text>
</comment>
<keyword evidence="3" id="KW-0694">RNA-binding</keyword>
<dbReference type="GO" id="GO:0003723">
    <property type="term" value="F:RNA binding"/>
    <property type="evidence" value="ECO:0007669"/>
    <property type="project" value="UniProtKB-KW"/>
</dbReference>
<accession>A0A434AXP6</accession>
<keyword evidence="2" id="KW-0413">Isomerase</keyword>
<evidence type="ECO:0000313" key="5">
    <source>
        <dbReference type="EMBL" id="RUT79327.1"/>
    </source>
</evidence>
<dbReference type="EMBL" id="RJJX01000003">
    <property type="protein sequence ID" value="RUT79327.1"/>
    <property type="molecule type" value="Genomic_DNA"/>
</dbReference>
<dbReference type="SUPFAM" id="SSF55174">
    <property type="entry name" value="Alpha-L RNA-binding motif"/>
    <property type="match status" value="1"/>
</dbReference>
<dbReference type="InterPro" id="IPR006145">
    <property type="entry name" value="PsdUridine_synth_RsuA/RluA"/>
</dbReference>
<dbReference type="CDD" id="cd02869">
    <property type="entry name" value="PseudoU_synth_RluA_like"/>
    <property type="match status" value="1"/>
</dbReference>
<dbReference type="PROSITE" id="PS01129">
    <property type="entry name" value="PSI_RLU"/>
    <property type="match status" value="1"/>
</dbReference>
<organism evidence="5 6">
    <name type="scientific">Ancylomarina longa</name>
    <dbReference type="NCBI Taxonomy" id="2487017"/>
    <lineage>
        <taxon>Bacteria</taxon>
        <taxon>Pseudomonadati</taxon>
        <taxon>Bacteroidota</taxon>
        <taxon>Bacteroidia</taxon>
        <taxon>Marinilabiliales</taxon>
        <taxon>Marinifilaceae</taxon>
        <taxon>Ancylomarina</taxon>
    </lineage>
</organism>
<dbReference type="GO" id="GO:0000455">
    <property type="term" value="P:enzyme-directed rRNA pseudouridine synthesis"/>
    <property type="evidence" value="ECO:0007669"/>
    <property type="project" value="TreeGrafter"/>
</dbReference>
<dbReference type="PANTHER" id="PTHR21600:SF87">
    <property type="entry name" value="RNA PSEUDOURIDYLATE SYNTHASE DOMAIN-CONTAINING PROTEIN 1"/>
    <property type="match status" value="1"/>
</dbReference>
<sequence length="301" mass="33770">MKIIEAHLVPEGIGNIRLQEYAPTIFTGISTRQGIKKAIKKGMIHVNGVVASTGLWVKPGQKIELFDLELPPSKIYKLRLDVVYEDESIAIINKPGGICVSGNQFRTVQNALPFNLRPSLSSNALPVFRPAHRIDSPTCGLLLIAKTAEAIAHLGDQFENRTIKKRYRAVVIGNLQDKGIIDMDIDGKEAVTSFQLVNKVRSIRNQFLSMVDLFPNTGRTHQLRIHMAALGMPILGDKMYGTEGEILRGKGLFLCAVGLQFIHPQSKKEMDISIDVPYKFGRFMKMEQQRWEKYNSELIDL</sequence>
<dbReference type="Gene3D" id="3.30.2350.10">
    <property type="entry name" value="Pseudouridine synthase"/>
    <property type="match status" value="1"/>
</dbReference>
<protein>
    <submittedName>
        <fullName evidence="5">RluA family pseudouridine synthase</fullName>
    </submittedName>
</protein>
<dbReference type="Pfam" id="PF00849">
    <property type="entry name" value="PseudoU_synth_2"/>
    <property type="match status" value="1"/>
</dbReference>
<gene>
    <name evidence="5" type="ORF">DLK05_03650</name>
</gene>
<dbReference type="GO" id="GO:0009982">
    <property type="term" value="F:pseudouridine synthase activity"/>
    <property type="evidence" value="ECO:0007669"/>
    <property type="project" value="InterPro"/>
</dbReference>
<dbReference type="Gene3D" id="3.10.290.10">
    <property type="entry name" value="RNA-binding S4 domain"/>
    <property type="match status" value="1"/>
</dbReference>
<feature type="domain" description="Pseudouridine synthase RsuA/RluA-like" evidence="4">
    <location>
        <begin position="89"/>
        <end position="229"/>
    </location>
</feature>
<comment type="similarity">
    <text evidence="1">Belongs to the pseudouridine synthase RluA family.</text>
</comment>
<evidence type="ECO:0000313" key="6">
    <source>
        <dbReference type="Proteomes" id="UP000282985"/>
    </source>
</evidence>
<evidence type="ECO:0000256" key="1">
    <source>
        <dbReference type="ARBA" id="ARBA00010876"/>
    </source>
</evidence>
<dbReference type="SUPFAM" id="SSF55120">
    <property type="entry name" value="Pseudouridine synthase"/>
    <property type="match status" value="1"/>
</dbReference>
<dbReference type="InterPro" id="IPR006224">
    <property type="entry name" value="PsdUridine_synth_RluA-like_CS"/>
</dbReference>
<proteinExistence type="inferred from homology"/>
<dbReference type="PANTHER" id="PTHR21600">
    <property type="entry name" value="MITOCHONDRIAL RNA PSEUDOURIDINE SYNTHASE"/>
    <property type="match status" value="1"/>
</dbReference>
<dbReference type="OrthoDB" id="9807829at2"/>
<dbReference type="InterPro" id="IPR036986">
    <property type="entry name" value="S4_RNA-bd_sf"/>
</dbReference>
<evidence type="ECO:0000256" key="3">
    <source>
        <dbReference type="PROSITE-ProRule" id="PRU00182"/>
    </source>
</evidence>
<dbReference type="AlphaFoldDB" id="A0A434AXP6"/>
<dbReference type="InterPro" id="IPR050188">
    <property type="entry name" value="RluA_PseudoU_synthase"/>
</dbReference>
<reference evidence="5 6" key="1">
    <citation type="submission" date="2018-11" db="EMBL/GenBank/DDBJ databases">
        <title>Parancylomarina longa gen. nov., sp. nov., isolated from sediments of southern Okinawa.</title>
        <authorList>
            <person name="Fu T."/>
        </authorList>
    </citation>
    <scope>NUCLEOTIDE SEQUENCE [LARGE SCALE GENOMIC DNA]</scope>
    <source>
        <strain evidence="5 6">T3-2 S1-C</strain>
    </source>
</reference>